<reference evidence="4 5" key="1">
    <citation type="journal article" date="2015" name="Environ. Microbiol.">
        <title>Genome analyses suggest the presence of polyploidy and recent human-driven expansions in eight global populations of the honeybee pathogen Nosema ceranae.</title>
        <authorList>
            <person name="Pelin A."/>
            <person name="Selman M."/>
            <person name="Aris-Brosou S."/>
            <person name="Farinelli L."/>
            <person name="Corradi N."/>
        </authorList>
    </citation>
    <scope>NUCLEOTIDE SEQUENCE [LARGE SCALE GENOMIC DNA]</scope>
    <source>
        <strain evidence="4 5">PA08 1199</strain>
    </source>
</reference>
<dbReference type="Pfam" id="PF07061">
    <property type="entry name" value="Swi5"/>
    <property type="match status" value="1"/>
</dbReference>
<name>A0A0F9WGI6_9MICR</name>
<evidence type="ECO:0000313" key="4">
    <source>
        <dbReference type="EMBL" id="KKO75820.1"/>
    </source>
</evidence>
<accession>A0A0F9WGI6</accession>
<dbReference type="GO" id="GO:0032798">
    <property type="term" value="C:Swi5-Sfr1 complex"/>
    <property type="evidence" value="ECO:0007669"/>
    <property type="project" value="TreeGrafter"/>
</dbReference>
<dbReference type="Gene3D" id="1.20.5.170">
    <property type="match status" value="1"/>
</dbReference>
<dbReference type="GO" id="GO:0034974">
    <property type="term" value="C:Swi5-Swi2 complex"/>
    <property type="evidence" value="ECO:0007669"/>
    <property type="project" value="TreeGrafter"/>
</dbReference>
<keyword evidence="3" id="KW-0234">DNA repair</keyword>
<comment type="caution">
    <text evidence="4">The sequence shown here is derived from an EMBL/GenBank/DDBJ whole genome shotgun (WGS) entry which is preliminary data.</text>
</comment>
<dbReference type="RefSeq" id="XP_024331562.1">
    <property type="nucleotide sequence ID" value="XM_024473752.1"/>
</dbReference>
<proteinExistence type="inferred from homology"/>
<dbReference type="PANTHER" id="PTHR28529:SF2">
    <property type="entry name" value="DNA REPAIR PROTEIN SWI5 HOMOLOG"/>
    <property type="match status" value="1"/>
</dbReference>
<dbReference type="GO" id="GO:0010772">
    <property type="term" value="P:meiotic DNA recombinase assembly involved in reciprocal meiotic recombination"/>
    <property type="evidence" value="ECO:0007669"/>
    <property type="project" value="TreeGrafter"/>
</dbReference>
<gene>
    <name evidence="4" type="ORF">AAJ76_1100032305</name>
</gene>
<comment type="similarity">
    <text evidence="1">Belongs to the SWI5/SAE3 family.</text>
</comment>
<organism evidence="4 5">
    <name type="scientific">Vairimorpha ceranae</name>
    <dbReference type="NCBI Taxonomy" id="40302"/>
    <lineage>
        <taxon>Eukaryota</taxon>
        <taxon>Fungi</taxon>
        <taxon>Fungi incertae sedis</taxon>
        <taxon>Microsporidia</taxon>
        <taxon>Nosematidae</taxon>
        <taxon>Vairimorpha</taxon>
    </lineage>
</organism>
<protein>
    <submittedName>
        <fullName evidence="4">Swi5-like protein</fullName>
    </submittedName>
</protein>
<dbReference type="GeneID" id="36318649"/>
<dbReference type="Proteomes" id="UP000034350">
    <property type="component" value="Unassembled WGS sequence"/>
</dbReference>
<evidence type="ECO:0000256" key="1">
    <source>
        <dbReference type="ARBA" id="ARBA00008060"/>
    </source>
</evidence>
<dbReference type="InterPro" id="IPR010760">
    <property type="entry name" value="DNA-repair_Swi5"/>
</dbReference>
<dbReference type="VEuPathDB" id="MicrosporidiaDB:AAJ76_1100032305"/>
<dbReference type="PANTHER" id="PTHR28529">
    <property type="entry name" value="DNA REPAIR PROTEIN SWI5 HOMOLOG"/>
    <property type="match status" value="1"/>
</dbReference>
<dbReference type="EMBL" id="JPQZ01000011">
    <property type="protein sequence ID" value="KKO75820.1"/>
    <property type="molecule type" value="Genomic_DNA"/>
</dbReference>
<keyword evidence="2" id="KW-0227">DNA damage</keyword>
<sequence>MTKIFNDWFANKIIHKDKILNFDFLNRKGFIKSIQDTEYYFLTESIDTVEYELYKYFNEKISNEMNIEDCNIEIKKFIKNLHVYNELKDIGQALVNKIAERKNTTSKEILKEMDYDFEN</sequence>
<evidence type="ECO:0000256" key="3">
    <source>
        <dbReference type="ARBA" id="ARBA00023204"/>
    </source>
</evidence>
<evidence type="ECO:0000313" key="5">
    <source>
        <dbReference type="Proteomes" id="UP000034350"/>
    </source>
</evidence>
<dbReference type="OrthoDB" id="255837at2759"/>
<dbReference type="AlphaFoldDB" id="A0A0F9WGI6"/>
<evidence type="ECO:0000256" key="2">
    <source>
        <dbReference type="ARBA" id="ARBA00022763"/>
    </source>
</evidence>
<keyword evidence="5" id="KW-1185">Reference proteome</keyword>
<dbReference type="GO" id="GO:0000709">
    <property type="term" value="P:meiotic joint molecule formation"/>
    <property type="evidence" value="ECO:0007669"/>
    <property type="project" value="TreeGrafter"/>
</dbReference>